<accession>A0A822YVG1</accession>
<dbReference type="EMBL" id="DUZY01000004">
    <property type="protein sequence ID" value="DAD36500.1"/>
    <property type="molecule type" value="Genomic_DNA"/>
</dbReference>
<dbReference type="Proteomes" id="UP000607653">
    <property type="component" value="Unassembled WGS sequence"/>
</dbReference>
<dbReference type="AlphaFoldDB" id="A0A822YVG1"/>
<evidence type="ECO:0000313" key="2">
    <source>
        <dbReference type="EMBL" id="DAD36499.1"/>
    </source>
</evidence>
<evidence type="ECO:0000313" key="3">
    <source>
        <dbReference type="EMBL" id="DAD36500.1"/>
    </source>
</evidence>
<feature type="signal peptide" evidence="1">
    <location>
        <begin position="1"/>
        <end position="20"/>
    </location>
</feature>
<organism evidence="3 4">
    <name type="scientific">Nelumbo nucifera</name>
    <name type="common">Sacred lotus</name>
    <dbReference type="NCBI Taxonomy" id="4432"/>
    <lineage>
        <taxon>Eukaryota</taxon>
        <taxon>Viridiplantae</taxon>
        <taxon>Streptophyta</taxon>
        <taxon>Embryophyta</taxon>
        <taxon>Tracheophyta</taxon>
        <taxon>Spermatophyta</taxon>
        <taxon>Magnoliopsida</taxon>
        <taxon>Proteales</taxon>
        <taxon>Nelumbonaceae</taxon>
        <taxon>Nelumbo</taxon>
    </lineage>
</organism>
<sequence length="129" mass="14870">MQQVSFSICIIFKWLALSGAVSLHPIVRYGELSRIREQCQISQMKCWLVGPRWWGSKRLKVESNTLCSFLRGLESVTGESLETNTRDGKWWQMLYFGRIDSLLQVRCSALEYKTDSINSIDLNLAHTLP</sequence>
<dbReference type="EMBL" id="DUZY01000004">
    <property type="protein sequence ID" value="DAD36499.1"/>
    <property type="molecule type" value="Genomic_DNA"/>
</dbReference>
<evidence type="ECO:0000256" key="1">
    <source>
        <dbReference type="SAM" id="SignalP"/>
    </source>
</evidence>
<keyword evidence="4" id="KW-1185">Reference proteome</keyword>
<name>A0A822YVG1_NELNU</name>
<comment type="caution">
    <text evidence="3">The sequence shown here is derived from an EMBL/GenBank/DDBJ whole genome shotgun (WGS) entry which is preliminary data.</text>
</comment>
<protein>
    <recommendedName>
        <fullName evidence="5">Secreted protein</fullName>
    </recommendedName>
</protein>
<feature type="chain" id="PRO_5044663404" description="Secreted protein" evidence="1">
    <location>
        <begin position="21"/>
        <end position="129"/>
    </location>
</feature>
<reference evidence="3 4" key="1">
    <citation type="journal article" date="2020" name="Mol. Biol. Evol.">
        <title>Distinct Expression and Methylation Patterns for Genes with Different Fates following a Single Whole-Genome Duplication in Flowering Plants.</title>
        <authorList>
            <person name="Shi T."/>
            <person name="Rahmani R.S."/>
            <person name="Gugger P.F."/>
            <person name="Wang M."/>
            <person name="Li H."/>
            <person name="Zhang Y."/>
            <person name="Li Z."/>
            <person name="Wang Q."/>
            <person name="Van de Peer Y."/>
            <person name="Marchal K."/>
            <person name="Chen J."/>
        </authorList>
    </citation>
    <scope>NUCLEOTIDE SEQUENCE [LARGE SCALE GENOMIC DNA]</scope>
    <source>
        <tissue evidence="3">Leaf</tissue>
    </source>
</reference>
<proteinExistence type="predicted"/>
<gene>
    <name evidence="2" type="ORF">HUJ06_007140</name>
    <name evidence="3" type="ORF">HUJ06_007141</name>
</gene>
<evidence type="ECO:0008006" key="5">
    <source>
        <dbReference type="Google" id="ProtNLM"/>
    </source>
</evidence>
<evidence type="ECO:0000313" key="4">
    <source>
        <dbReference type="Proteomes" id="UP000607653"/>
    </source>
</evidence>
<keyword evidence="1" id="KW-0732">Signal</keyword>